<name>A0A1M6MTF9_9BACT</name>
<dbReference type="EMBL" id="FQZU01000013">
    <property type="protein sequence ID" value="SHJ86680.1"/>
    <property type="molecule type" value="Genomic_DNA"/>
</dbReference>
<dbReference type="SUPFAM" id="SSF48452">
    <property type="entry name" value="TPR-like"/>
    <property type="match status" value="1"/>
</dbReference>
<feature type="compositionally biased region" description="Low complexity" evidence="1">
    <location>
        <begin position="198"/>
        <end position="237"/>
    </location>
</feature>
<gene>
    <name evidence="2" type="ORF">SAMN02745216_02432</name>
</gene>
<feature type="region of interest" description="Disordered" evidence="1">
    <location>
        <begin position="192"/>
        <end position="241"/>
    </location>
</feature>
<dbReference type="AlphaFoldDB" id="A0A1M6MTF9"/>
<dbReference type="InterPro" id="IPR011990">
    <property type="entry name" value="TPR-like_helical_dom_sf"/>
</dbReference>
<evidence type="ECO:0008006" key="4">
    <source>
        <dbReference type="Google" id="ProtNLM"/>
    </source>
</evidence>
<protein>
    <recommendedName>
        <fullName evidence="4">Tetratricopeptide repeat-containing protein</fullName>
    </recommendedName>
</protein>
<dbReference type="STRING" id="1121393.SAMN02745216_02432"/>
<proteinExistence type="predicted"/>
<accession>A0A1M6MTF9</accession>
<dbReference type="Proteomes" id="UP000183994">
    <property type="component" value="Unassembled WGS sequence"/>
</dbReference>
<dbReference type="RefSeq" id="WP_073476099.1">
    <property type="nucleotide sequence ID" value="NZ_FQZU01000013.1"/>
</dbReference>
<dbReference type="OrthoDB" id="5415075at2"/>
<evidence type="ECO:0000256" key="1">
    <source>
        <dbReference type="SAM" id="MobiDB-lite"/>
    </source>
</evidence>
<evidence type="ECO:0000313" key="3">
    <source>
        <dbReference type="Proteomes" id="UP000183994"/>
    </source>
</evidence>
<organism evidence="2 3">
    <name type="scientific">Desulfatibacillum alkenivorans DSM 16219</name>
    <dbReference type="NCBI Taxonomy" id="1121393"/>
    <lineage>
        <taxon>Bacteria</taxon>
        <taxon>Pseudomonadati</taxon>
        <taxon>Thermodesulfobacteriota</taxon>
        <taxon>Desulfobacteria</taxon>
        <taxon>Desulfobacterales</taxon>
        <taxon>Desulfatibacillaceae</taxon>
        <taxon>Desulfatibacillum</taxon>
    </lineage>
</organism>
<reference evidence="3" key="1">
    <citation type="submission" date="2016-11" db="EMBL/GenBank/DDBJ databases">
        <authorList>
            <person name="Varghese N."/>
            <person name="Submissions S."/>
        </authorList>
    </citation>
    <scope>NUCLEOTIDE SEQUENCE [LARGE SCALE GENOMIC DNA]</scope>
    <source>
        <strain evidence="3">DSM 16219</strain>
    </source>
</reference>
<evidence type="ECO:0000313" key="2">
    <source>
        <dbReference type="EMBL" id="SHJ86680.1"/>
    </source>
</evidence>
<keyword evidence="3" id="KW-1185">Reference proteome</keyword>
<sequence length="344" mass="38089">MDLRTRIQNLFKEAEIYRQQGLYGEAKKKYLIVANFLKKNDNITNREQLLDAITKKISAIDKDITELDDVASPEEMASSNVQDLVKGFFSTSTSQNKNKGAVAFKGAVALAQLRQFERALVEFERLVPNESVRVPAAKNVLKCYMALGTPDKGISQYDSWLRDDMFTDDQIESVRVFFEDLLRNKGLSVSMERRRQDAVATPPAAPRSASAPPAMDQPAAAAPSAEDTSALMEAAEAAAEEAMDDDPIEICSLEITYDAGPEKGQTVEIEVDQQIGNKLTMVIPGKNKEYVDNLGIGQRLDDLQFFSHFIMFRGAGVVLSKSQINSGVNKGDYSLVLRMETQTN</sequence>